<dbReference type="AlphaFoldDB" id="A0A558BSY4"/>
<dbReference type="RefSeq" id="WP_144850683.1">
    <property type="nucleotide sequence ID" value="NZ_VMRJ01000004.1"/>
</dbReference>
<reference evidence="1 2" key="1">
    <citation type="submission" date="2019-07" db="EMBL/GenBank/DDBJ databases">
        <title>Hymenobacter sp. straun FUR1 Genome sequencing and assembly.</title>
        <authorList>
            <person name="Chhetri G."/>
        </authorList>
    </citation>
    <scope>NUCLEOTIDE SEQUENCE [LARGE SCALE GENOMIC DNA]</scope>
    <source>
        <strain evidence="1 2">Fur1</strain>
    </source>
</reference>
<proteinExistence type="predicted"/>
<comment type="caution">
    <text evidence="1">The sequence shown here is derived from an EMBL/GenBank/DDBJ whole genome shotgun (WGS) entry which is preliminary data.</text>
</comment>
<protein>
    <submittedName>
        <fullName evidence="1">Phage gp6-like head-tail connector protein</fullName>
    </submittedName>
</protein>
<dbReference type="Proteomes" id="UP000317624">
    <property type="component" value="Unassembled WGS sequence"/>
</dbReference>
<evidence type="ECO:0000313" key="1">
    <source>
        <dbReference type="EMBL" id="TVT39630.1"/>
    </source>
</evidence>
<gene>
    <name evidence="1" type="ORF">FNT36_18485</name>
</gene>
<dbReference type="InterPro" id="IPR021146">
    <property type="entry name" value="Phage_gp6-like_head-tail"/>
</dbReference>
<dbReference type="Gene3D" id="1.10.3230.30">
    <property type="entry name" value="Phage gp6-like head-tail connector protein"/>
    <property type="match status" value="1"/>
</dbReference>
<sequence>MLTLANAKAHLKLDPTATSEDALLQAYVDAVQASFEVESKRRWPEQGEPALVTVLDPTTVPPTTKFVGYVDPAVLSENEQNVAGQWLRLVLGHWYENRGSVAVGLNVTEVPQTAKMLMNLLRVPTL</sequence>
<keyword evidence="2" id="KW-1185">Reference proteome</keyword>
<organism evidence="1 2">
    <name type="scientific">Hymenobacter setariae</name>
    <dbReference type="NCBI Taxonomy" id="2594794"/>
    <lineage>
        <taxon>Bacteria</taxon>
        <taxon>Pseudomonadati</taxon>
        <taxon>Bacteroidota</taxon>
        <taxon>Cytophagia</taxon>
        <taxon>Cytophagales</taxon>
        <taxon>Hymenobacteraceae</taxon>
        <taxon>Hymenobacter</taxon>
    </lineage>
</organism>
<dbReference type="Pfam" id="PF05135">
    <property type="entry name" value="Phage_connect_1"/>
    <property type="match status" value="1"/>
</dbReference>
<dbReference type="CDD" id="cd08054">
    <property type="entry name" value="gp6"/>
    <property type="match status" value="1"/>
</dbReference>
<accession>A0A558BSY4</accession>
<name>A0A558BSY4_9BACT</name>
<evidence type="ECO:0000313" key="2">
    <source>
        <dbReference type="Proteomes" id="UP000317624"/>
    </source>
</evidence>
<dbReference type="OrthoDB" id="8452319at2"/>
<dbReference type="EMBL" id="VMRJ01000004">
    <property type="protein sequence ID" value="TVT39630.1"/>
    <property type="molecule type" value="Genomic_DNA"/>
</dbReference>